<protein>
    <submittedName>
        <fullName evidence="1">Uncharacterized protein</fullName>
    </submittedName>
</protein>
<keyword evidence="2" id="KW-1185">Reference proteome</keyword>
<comment type="caution">
    <text evidence="1">The sequence shown here is derived from an EMBL/GenBank/DDBJ whole genome shotgun (WGS) entry which is preliminary data.</text>
</comment>
<sequence length="57" mass="6274">MDDPQGPGLVRREVHLTDSRSPLVAQLAERATQQHIQGFVGDRHTEQHTAICVAATK</sequence>
<proteinExistence type="predicted"/>
<evidence type="ECO:0000313" key="2">
    <source>
        <dbReference type="Proteomes" id="UP000035763"/>
    </source>
</evidence>
<dbReference type="Proteomes" id="UP000035763">
    <property type="component" value="Unassembled WGS sequence"/>
</dbReference>
<dbReference type="AlphaFoldDB" id="W6JZR7"/>
<gene>
    <name evidence="1" type="ORF">BN11_420026</name>
</gene>
<organism evidence="1 2">
    <name type="scientific">Nostocoides australiense Ben110</name>
    <dbReference type="NCBI Taxonomy" id="1193182"/>
    <lineage>
        <taxon>Bacteria</taxon>
        <taxon>Bacillati</taxon>
        <taxon>Actinomycetota</taxon>
        <taxon>Actinomycetes</taxon>
        <taxon>Micrococcales</taxon>
        <taxon>Intrasporangiaceae</taxon>
        <taxon>Nostocoides</taxon>
    </lineage>
</organism>
<accession>W6JZR7</accession>
<name>W6JZR7_9MICO</name>
<dbReference type="EMBL" id="CAJA01000357">
    <property type="protein sequence ID" value="CCH74296.1"/>
    <property type="molecule type" value="Genomic_DNA"/>
</dbReference>
<evidence type="ECO:0000313" key="1">
    <source>
        <dbReference type="EMBL" id="CCH74296.1"/>
    </source>
</evidence>
<reference evidence="1 2" key="1">
    <citation type="journal article" date="2013" name="ISME J.">
        <title>A metabolic model for members of the genus Tetrasphaera involved in enhanced biological phosphorus removal.</title>
        <authorList>
            <person name="Kristiansen R."/>
            <person name="Nguyen H.T.T."/>
            <person name="Saunders A.M."/>
            <person name="Nielsen J.L."/>
            <person name="Wimmer R."/>
            <person name="Le V.Q."/>
            <person name="McIlroy S.J."/>
            <person name="Petrovski S."/>
            <person name="Seviour R.J."/>
            <person name="Calteau A."/>
            <person name="Nielsen K.L."/>
            <person name="Nielsen P.H."/>
        </authorList>
    </citation>
    <scope>NUCLEOTIDE SEQUENCE [LARGE SCALE GENOMIC DNA]</scope>
    <source>
        <strain evidence="1 2">Ben110</strain>
    </source>
</reference>